<reference evidence="2 3" key="1">
    <citation type="submission" date="2024-01" db="EMBL/GenBank/DDBJ databases">
        <title>A draft genome for the cacao thread blight pathogen Marasmiellus scandens.</title>
        <authorList>
            <person name="Baruah I.K."/>
            <person name="Leung J."/>
            <person name="Bukari Y."/>
            <person name="Amoako-Attah I."/>
            <person name="Meinhardt L.W."/>
            <person name="Bailey B.A."/>
            <person name="Cohen S.P."/>
        </authorList>
    </citation>
    <scope>NUCLEOTIDE SEQUENCE [LARGE SCALE GENOMIC DNA]</scope>
    <source>
        <strain evidence="2 3">GH-19</strain>
    </source>
</reference>
<accession>A0ABR1K003</accession>
<feature type="compositionally biased region" description="Basic and acidic residues" evidence="1">
    <location>
        <begin position="452"/>
        <end position="472"/>
    </location>
</feature>
<comment type="caution">
    <text evidence="2">The sequence shown here is derived from an EMBL/GenBank/DDBJ whole genome shotgun (WGS) entry which is preliminary data.</text>
</comment>
<feature type="compositionally biased region" description="Low complexity" evidence="1">
    <location>
        <begin position="167"/>
        <end position="178"/>
    </location>
</feature>
<feature type="region of interest" description="Disordered" evidence="1">
    <location>
        <begin position="120"/>
        <end position="218"/>
    </location>
</feature>
<feature type="region of interest" description="Disordered" evidence="1">
    <location>
        <begin position="352"/>
        <end position="382"/>
    </location>
</feature>
<name>A0ABR1K003_9AGAR</name>
<dbReference type="EMBL" id="JBANRG010000003">
    <property type="protein sequence ID" value="KAK7469393.1"/>
    <property type="molecule type" value="Genomic_DNA"/>
</dbReference>
<gene>
    <name evidence="2" type="ORF">VKT23_003867</name>
</gene>
<organism evidence="2 3">
    <name type="scientific">Marasmiellus scandens</name>
    <dbReference type="NCBI Taxonomy" id="2682957"/>
    <lineage>
        <taxon>Eukaryota</taxon>
        <taxon>Fungi</taxon>
        <taxon>Dikarya</taxon>
        <taxon>Basidiomycota</taxon>
        <taxon>Agaricomycotina</taxon>
        <taxon>Agaricomycetes</taxon>
        <taxon>Agaricomycetidae</taxon>
        <taxon>Agaricales</taxon>
        <taxon>Marasmiineae</taxon>
        <taxon>Omphalotaceae</taxon>
        <taxon>Marasmiellus</taxon>
    </lineage>
</organism>
<keyword evidence="3" id="KW-1185">Reference proteome</keyword>
<evidence type="ECO:0000256" key="1">
    <source>
        <dbReference type="SAM" id="MobiDB-lite"/>
    </source>
</evidence>
<feature type="compositionally biased region" description="Pro residues" evidence="1">
    <location>
        <begin position="195"/>
        <end position="216"/>
    </location>
</feature>
<protein>
    <submittedName>
        <fullName evidence="2">Uncharacterized protein</fullName>
    </submittedName>
</protein>
<feature type="compositionally biased region" description="Polar residues" evidence="1">
    <location>
        <begin position="438"/>
        <end position="451"/>
    </location>
</feature>
<dbReference type="Proteomes" id="UP001498398">
    <property type="component" value="Unassembled WGS sequence"/>
</dbReference>
<evidence type="ECO:0000313" key="2">
    <source>
        <dbReference type="EMBL" id="KAK7469393.1"/>
    </source>
</evidence>
<proteinExistence type="predicted"/>
<feature type="region of interest" description="Disordered" evidence="1">
    <location>
        <begin position="412"/>
        <end position="475"/>
    </location>
</feature>
<feature type="compositionally biased region" description="Polar residues" evidence="1">
    <location>
        <begin position="358"/>
        <end position="368"/>
    </location>
</feature>
<sequence length="496" mass="55169">MAGDMQDVNEPNGNSDMVEDLQRTVTIVFWYKENAEPIRLQHMIPTFPLFQLSRFASLVSDLGLTSASYLDTYNPQSGKWDQHTIASVRIVQTNQRLLYRVRKSLLEGLVESECISLNEEVDNQPKPDGINQTASRKRSSSGAHESMPAAKQFIPESHYNPPTHDMSASPSAGPSSAPEPHQEHDMSSDLSMSPRVPPPGPPSGYLYPPPPPPPFYTTPGPTTITLPWYLINPPAEPAPIPYHPHPPLKRWPNDYTVAQLSVGFYALEALCSHTHIAAVSVTGETTTATTPNLTQKAAFERVFGSRYVKSTVCRHRGVWRRAPREIREEFERYGDDERGMWGEFVRRVEGKPPGKSALANQQQLSQMPQLPGPYGQIVQHSMQGPPVGLQTVQQMVPGHETLVFHAMGPNISMAMLPPSPQQQHAPGKKGKDEMEQGGMQSLQGDSPSNGHPSHEHDLQNGETRQSLERDFLTHNTSRNRRVRSFISSSCKNVTDF</sequence>
<evidence type="ECO:0000313" key="3">
    <source>
        <dbReference type="Proteomes" id="UP001498398"/>
    </source>
</evidence>